<feature type="compositionally biased region" description="Pro residues" evidence="1">
    <location>
        <begin position="262"/>
        <end position="272"/>
    </location>
</feature>
<evidence type="ECO:0000313" key="4">
    <source>
        <dbReference type="Proteomes" id="UP000313359"/>
    </source>
</evidence>
<proteinExistence type="predicted"/>
<dbReference type="PANTHER" id="PTHR15921:SF3">
    <property type="entry name" value="PRE-MRNA CLEAVAGE COMPLEX 2 PROTEIN PCF11"/>
    <property type="match status" value="1"/>
</dbReference>
<dbReference type="InterPro" id="IPR008942">
    <property type="entry name" value="ENTH_VHS"/>
</dbReference>
<dbReference type="GO" id="GO:0000993">
    <property type="term" value="F:RNA polymerase II complex binding"/>
    <property type="evidence" value="ECO:0007669"/>
    <property type="project" value="InterPro"/>
</dbReference>
<dbReference type="Pfam" id="PF21936">
    <property type="entry name" value="Pcf11_C"/>
    <property type="match status" value="1"/>
</dbReference>
<feature type="domain" description="CID" evidence="2">
    <location>
        <begin position="44"/>
        <end position="179"/>
    </location>
</feature>
<organism evidence="3 4">
    <name type="scientific">Lentinus tigrinus ALCF2SS1-6</name>
    <dbReference type="NCBI Taxonomy" id="1328759"/>
    <lineage>
        <taxon>Eukaryota</taxon>
        <taxon>Fungi</taxon>
        <taxon>Dikarya</taxon>
        <taxon>Basidiomycota</taxon>
        <taxon>Agaricomycotina</taxon>
        <taxon>Agaricomycetes</taxon>
        <taxon>Polyporales</taxon>
        <taxon>Polyporaceae</taxon>
        <taxon>Lentinus</taxon>
    </lineage>
</organism>
<dbReference type="InterPro" id="IPR045154">
    <property type="entry name" value="PCF11-like"/>
</dbReference>
<dbReference type="Proteomes" id="UP000313359">
    <property type="component" value="Unassembled WGS sequence"/>
</dbReference>
<dbReference type="PROSITE" id="PS51391">
    <property type="entry name" value="CID"/>
    <property type="match status" value="1"/>
</dbReference>
<sequence length="641" mass="70933">MSLYPQSTAYTQMAYPVQGYGAPVPPPNPYYAPPPIPQPVYHVDPNVFRRDYMTRLSNLTVNSRPIIQNLSMIAQDYSRFADVVVQCIEQHLRRVPPWMKLPCFYLLDAIAKNVYDPYARHFTPVVVGLFIDTYEVVDQTTRSKMEEMLLTWRTGAPNGRELFGVVPQLAIERHIWGTESTQTSGNRGASQSISQAQVLSELEFVLGQKERVLQSNPYDKVTQNHVTILQQLRTLVQTGVSQVELGQILSQLRTLTTSPASSSPPPPPPSAPLPQQYQAPPSYNPPPPVPVAPAATPSYPPQQSYPPSFEQPKVEPMDLSRLLASATASVPSTSTAPPVPDISNLFSALVKAGVVPGTASVAKNEETSAPVEPAREAARAYRQFILSHKVKLTSSDIARQRAPITEMLYNRLPTQCKQCSARFSDSPTGKKRFEDHLDMHFRQNRKASQAVGRGHSRSWFISMEDWVHGEVIDLKGKGRADGRIVNSKAAAAEEAAKRDAELRAMFVVVPPGDEAKPISCPICKELLKSEFLEDDEEWVWRNAIKKDDRIYHATCHAEAIASKSSLASRLRNEASSRSRSRTPETRTPPKVLATLNGESRKSETPTPSKLAGMKRKAEDDSVGLGLVKSEDDAPQAKRIAT</sequence>
<dbReference type="InterPro" id="IPR006569">
    <property type="entry name" value="CID_dom"/>
</dbReference>
<dbReference type="GO" id="GO:0003729">
    <property type="term" value="F:mRNA binding"/>
    <property type="evidence" value="ECO:0007669"/>
    <property type="project" value="InterPro"/>
</dbReference>
<dbReference type="EMBL" id="ML122250">
    <property type="protein sequence ID" value="RPD67228.1"/>
    <property type="molecule type" value="Genomic_DNA"/>
</dbReference>
<accession>A0A5C2SWT3</accession>
<dbReference type="GO" id="GO:0031124">
    <property type="term" value="P:mRNA 3'-end processing"/>
    <property type="evidence" value="ECO:0007669"/>
    <property type="project" value="InterPro"/>
</dbReference>
<dbReference type="PANTHER" id="PTHR15921">
    <property type="entry name" value="PRE-MRNA CLEAVAGE COMPLEX II"/>
    <property type="match status" value="1"/>
</dbReference>
<feature type="region of interest" description="Disordered" evidence="1">
    <location>
        <begin position="566"/>
        <end position="641"/>
    </location>
</feature>
<dbReference type="Pfam" id="PF04818">
    <property type="entry name" value="CID"/>
    <property type="match status" value="1"/>
</dbReference>
<reference evidence="3" key="1">
    <citation type="journal article" date="2018" name="Genome Biol. Evol.">
        <title>Genomics and development of Lentinus tigrinus, a white-rot wood-decaying mushroom with dimorphic fruiting bodies.</title>
        <authorList>
            <person name="Wu B."/>
            <person name="Xu Z."/>
            <person name="Knudson A."/>
            <person name="Carlson A."/>
            <person name="Chen N."/>
            <person name="Kovaka S."/>
            <person name="LaButti K."/>
            <person name="Lipzen A."/>
            <person name="Pennachio C."/>
            <person name="Riley R."/>
            <person name="Schakwitz W."/>
            <person name="Umezawa K."/>
            <person name="Ohm R.A."/>
            <person name="Grigoriev I.V."/>
            <person name="Nagy L.G."/>
            <person name="Gibbons J."/>
            <person name="Hibbett D."/>
        </authorList>
    </citation>
    <scope>NUCLEOTIDE SEQUENCE [LARGE SCALE GENOMIC DNA]</scope>
    <source>
        <strain evidence="3">ALCF2SS1-6</strain>
    </source>
</reference>
<dbReference type="GO" id="GO:0005849">
    <property type="term" value="C:mRNA cleavage factor complex"/>
    <property type="evidence" value="ECO:0007669"/>
    <property type="project" value="TreeGrafter"/>
</dbReference>
<feature type="compositionally biased region" description="Basic and acidic residues" evidence="1">
    <location>
        <begin position="570"/>
        <end position="584"/>
    </location>
</feature>
<keyword evidence="4" id="KW-1185">Reference proteome</keyword>
<name>A0A5C2SWT3_9APHY</name>
<feature type="region of interest" description="Disordered" evidence="1">
    <location>
        <begin position="256"/>
        <end position="313"/>
    </location>
</feature>
<dbReference type="InterPro" id="IPR047415">
    <property type="entry name" value="Pcf11_CID"/>
</dbReference>
<dbReference type="FunFam" id="1.25.40.90:FF:000016">
    <property type="entry name" value="mRNA cleavage factor complex component Pcf11"/>
    <property type="match status" value="1"/>
</dbReference>
<protein>
    <recommendedName>
        <fullName evidence="2">CID domain-containing protein</fullName>
    </recommendedName>
</protein>
<dbReference type="CDD" id="cd16982">
    <property type="entry name" value="CID_Pcf11"/>
    <property type="match status" value="1"/>
</dbReference>
<evidence type="ECO:0000259" key="2">
    <source>
        <dbReference type="PROSITE" id="PS51391"/>
    </source>
</evidence>
<dbReference type="GO" id="GO:0006369">
    <property type="term" value="P:termination of RNA polymerase II transcription"/>
    <property type="evidence" value="ECO:0007669"/>
    <property type="project" value="InterPro"/>
</dbReference>
<evidence type="ECO:0000313" key="3">
    <source>
        <dbReference type="EMBL" id="RPD67228.1"/>
    </source>
</evidence>
<dbReference type="InterPro" id="IPR054127">
    <property type="entry name" value="Pcf11_C"/>
</dbReference>
<dbReference type="GO" id="GO:0005737">
    <property type="term" value="C:cytoplasm"/>
    <property type="evidence" value="ECO:0007669"/>
    <property type="project" value="TreeGrafter"/>
</dbReference>
<dbReference type="SUPFAM" id="SSF48464">
    <property type="entry name" value="ENTH/VHS domain"/>
    <property type="match status" value="1"/>
</dbReference>
<dbReference type="OrthoDB" id="2129491at2759"/>
<dbReference type="AlphaFoldDB" id="A0A5C2SWT3"/>
<feature type="compositionally biased region" description="Pro residues" evidence="1">
    <location>
        <begin position="282"/>
        <end position="291"/>
    </location>
</feature>
<gene>
    <name evidence="3" type="ORF">L227DRAFT_569403</name>
</gene>
<evidence type="ECO:0000256" key="1">
    <source>
        <dbReference type="SAM" id="MobiDB-lite"/>
    </source>
</evidence>
<dbReference type="STRING" id="1328759.A0A5C2SWT3"/>
<dbReference type="SMART" id="SM00582">
    <property type="entry name" value="RPR"/>
    <property type="match status" value="1"/>
</dbReference>
<dbReference type="Gene3D" id="1.25.40.90">
    <property type="match status" value="1"/>
</dbReference>